<feature type="compositionally biased region" description="Low complexity" evidence="1">
    <location>
        <begin position="122"/>
        <end position="135"/>
    </location>
</feature>
<sequence>MILSLSACFHTLPQAFDSTYTPATLSKPLKYGFLIGTATKLEAADSLIAMPHGHQATSNGIDNIFDSGTEDSFFSDLLFSSTTEVPRLQDGSSQSALTTMATGEGKDPFVIDDSTQGQLAPARHSSSAGTAASSQRAAAMPSAGLDAFSAFQPFGGVEDLLGCGPSSPTNKQASPPALPLLQPPPVTLSHSYRYGLPRSGTGARRPEKQYDGTSNLAGELSGEPIAQHYHLG</sequence>
<evidence type="ECO:0000313" key="3">
    <source>
        <dbReference type="Proteomes" id="UP000784294"/>
    </source>
</evidence>
<proteinExistence type="predicted"/>
<feature type="region of interest" description="Disordered" evidence="1">
    <location>
        <begin position="162"/>
        <end position="183"/>
    </location>
</feature>
<dbReference type="Proteomes" id="UP000784294">
    <property type="component" value="Unassembled WGS sequence"/>
</dbReference>
<organism evidence="2 3">
    <name type="scientific">Protopolystoma xenopodis</name>
    <dbReference type="NCBI Taxonomy" id="117903"/>
    <lineage>
        <taxon>Eukaryota</taxon>
        <taxon>Metazoa</taxon>
        <taxon>Spiralia</taxon>
        <taxon>Lophotrochozoa</taxon>
        <taxon>Platyhelminthes</taxon>
        <taxon>Monogenea</taxon>
        <taxon>Polyopisthocotylea</taxon>
        <taxon>Polystomatidea</taxon>
        <taxon>Polystomatidae</taxon>
        <taxon>Protopolystoma</taxon>
    </lineage>
</organism>
<feature type="region of interest" description="Disordered" evidence="1">
    <location>
        <begin position="104"/>
        <end position="135"/>
    </location>
</feature>
<comment type="caution">
    <text evidence="2">The sequence shown here is derived from an EMBL/GenBank/DDBJ whole genome shotgun (WGS) entry which is preliminary data.</text>
</comment>
<name>A0A448WK10_9PLAT</name>
<dbReference type="AlphaFoldDB" id="A0A448WK10"/>
<protein>
    <submittedName>
        <fullName evidence="2">Uncharacterized protein</fullName>
    </submittedName>
</protein>
<evidence type="ECO:0000313" key="2">
    <source>
        <dbReference type="EMBL" id="VEL13641.1"/>
    </source>
</evidence>
<evidence type="ECO:0000256" key="1">
    <source>
        <dbReference type="SAM" id="MobiDB-lite"/>
    </source>
</evidence>
<gene>
    <name evidence="2" type="ORF">PXEA_LOCUS7081</name>
</gene>
<keyword evidence="3" id="KW-1185">Reference proteome</keyword>
<dbReference type="EMBL" id="CAAALY010018401">
    <property type="protein sequence ID" value="VEL13641.1"/>
    <property type="molecule type" value="Genomic_DNA"/>
</dbReference>
<feature type="region of interest" description="Disordered" evidence="1">
    <location>
        <begin position="196"/>
        <end position="232"/>
    </location>
</feature>
<accession>A0A448WK10</accession>
<reference evidence="2" key="1">
    <citation type="submission" date="2018-11" db="EMBL/GenBank/DDBJ databases">
        <authorList>
            <consortium name="Pathogen Informatics"/>
        </authorList>
    </citation>
    <scope>NUCLEOTIDE SEQUENCE</scope>
</reference>